<dbReference type="Gene3D" id="3.40.50.1820">
    <property type="entry name" value="alpha/beta hydrolase"/>
    <property type="match status" value="1"/>
</dbReference>
<keyword evidence="4" id="KW-1015">Disulfide bond</keyword>
<dbReference type="SMART" id="SM01110">
    <property type="entry name" value="Cutinase"/>
    <property type="match status" value="1"/>
</dbReference>
<name>A0A370HXP2_9NOCA</name>
<dbReference type="RefSeq" id="WP_082876543.1">
    <property type="nucleotide sequence ID" value="NZ_QQBC01000013.1"/>
</dbReference>
<keyword evidence="6" id="KW-1133">Transmembrane helix</keyword>
<evidence type="ECO:0000256" key="6">
    <source>
        <dbReference type="SAM" id="Phobius"/>
    </source>
</evidence>
<evidence type="ECO:0000313" key="7">
    <source>
        <dbReference type="EMBL" id="RDI61704.1"/>
    </source>
</evidence>
<organism evidence="7 8">
    <name type="scientific">Nocardia pseudobrasiliensis</name>
    <dbReference type="NCBI Taxonomy" id="45979"/>
    <lineage>
        <taxon>Bacteria</taxon>
        <taxon>Bacillati</taxon>
        <taxon>Actinomycetota</taxon>
        <taxon>Actinomycetes</taxon>
        <taxon>Mycobacteriales</taxon>
        <taxon>Nocardiaceae</taxon>
        <taxon>Nocardia</taxon>
    </lineage>
</organism>
<evidence type="ECO:0000256" key="4">
    <source>
        <dbReference type="ARBA" id="ARBA00023157"/>
    </source>
</evidence>
<comment type="similarity">
    <text evidence="1">Belongs to the cutinase family.</text>
</comment>
<evidence type="ECO:0000256" key="2">
    <source>
        <dbReference type="ARBA" id="ARBA00022487"/>
    </source>
</evidence>
<dbReference type="GO" id="GO:0052689">
    <property type="term" value="F:carboxylic ester hydrolase activity"/>
    <property type="evidence" value="ECO:0007669"/>
    <property type="project" value="UniProtKB-KW"/>
</dbReference>
<sequence>MIRRRAGYSGGAGGRRRRPGCLLFLAIVAGIVVVVILLWYLLAGLLHLPKPRPPAGPREPTSQPADCPDVQLLSIPGTWESSSTDDPHNPTANPNSLMLGVSNPLREQFPEGRLDVYTVPYVAQFSNPIAIPPDGQQSYNNSRSEGTRNATDELAALHQKCPLTTYVIAGFSQGAVIAGDIAAQIGAGKGPVPADKVLGVTLLADGRRDHGPGQGIEIGKAPPGVGAEVALRGLTVPGITMTGPRPGGFGALADRTNTICAPGDLICDAPVQALNPLNIIPSLNTLVRAVGNPVHALYASFRVDADGVTSTAWTVNWAAGLINNAPHPAHS</sequence>
<keyword evidence="3" id="KW-0378">Hydrolase</keyword>
<gene>
    <name evidence="7" type="ORF">DFR76_113206</name>
</gene>
<evidence type="ECO:0000256" key="5">
    <source>
        <dbReference type="SAM" id="MobiDB-lite"/>
    </source>
</evidence>
<evidence type="ECO:0000313" key="8">
    <source>
        <dbReference type="Proteomes" id="UP000254869"/>
    </source>
</evidence>
<keyword evidence="6" id="KW-0472">Membrane</keyword>
<keyword evidence="6" id="KW-0812">Transmembrane</keyword>
<keyword evidence="2" id="KW-0719">Serine esterase</keyword>
<comment type="caution">
    <text evidence="7">The sequence shown here is derived from an EMBL/GenBank/DDBJ whole genome shotgun (WGS) entry which is preliminary data.</text>
</comment>
<dbReference type="PANTHER" id="PTHR33630:SF9">
    <property type="entry name" value="CUTINASE 4"/>
    <property type="match status" value="1"/>
</dbReference>
<dbReference type="PANTHER" id="PTHR33630">
    <property type="entry name" value="CUTINASE RV1984C-RELATED-RELATED"/>
    <property type="match status" value="1"/>
</dbReference>
<evidence type="ECO:0000256" key="1">
    <source>
        <dbReference type="ARBA" id="ARBA00007534"/>
    </source>
</evidence>
<keyword evidence="8" id="KW-1185">Reference proteome</keyword>
<dbReference type="STRING" id="1210086.GCA_001613105_07454"/>
<feature type="compositionally biased region" description="Polar residues" evidence="5">
    <location>
        <begin position="79"/>
        <end position="96"/>
    </location>
</feature>
<dbReference type="Proteomes" id="UP000254869">
    <property type="component" value="Unassembled WGS sequence"/>
</dbReference>
<reference evidence="7 8" key="1">
    <citation type="submission" date="2018-07" db="EMBL/GenBank/DDBJ databases">
        <title>Genomic Encyclopedia of Type Strains, Phase IV (KMG-IV): sequencing the most valuable type-strain genomes for metagenomic binning, comparative biology and taxonomic classification.</title>
        <authorList>
            <person name="Goeker M."/>
        </authorList>
    </citation>
    <scope>NUCLEOTIDE SEQUENCE [LARGE SCALE GENOMIC DNA]</scope>
    <source>
        <strain evidence="7 8">DSM 44290</strain>
    </source>
</reference>
<dbReference type="SUPFAM" id="SSF53474">
    <property type="entry name" value="alpha/beta-Hydrolases"/>
    <property type="match status" value="1"/>
</dbReference>
<accession>A0A370HXP2</accession>
<dbReference type="EMBL" id="QQBC01000013">
    <property type="protein sequence ID" value="RDI61704.1"/>
    <property type="molecule type" value="Genomic_DNA"/>
</dbReference>
<evidence type="ECO:0000256" key="3">
    <source>
        <dbReference type="ARBA" id="ARBA00022801"/>
    </source>
</evidence>
<dbReference type="InterPro" id="IPR000675">
    <property type="entry name" value="Cutinase/axe"/>
</dbReference>
<feature type="region of interest" description="Disordered" evidence="5">
    <location>
        <begin position="76"/>
        <end position="97"/>
    </location>
</feature>
<protein>
    <submittedName>
        <fullName evidence="7">Cutinase</fullName>
    </submittedName>
</protein>
<feature type="transmembrane region" description="Helical" evidence="6">
    <location>
        <begin position="21"/>
        <end position="42"/>
    </location>
</feature>
<dbReference type="Pfam" id="PF01083">
    <property type="entry name" value="Cutinase"/>
    <property type="match status" value="1"/>
</dbReference>
<dbReference type="InterPro" id="IPR029058">
    <property type="entry name" value="AB_hydrolase_fold"/>
</dbReference>
<dbReference type="AlphaFoldDB" id="A0A370HXP2"/>
<proteinExistence type="inferred from homology"/>